<dbReference type="Pfam" id="PF05270">
    <property type="entry name" value="AbfB"/>
    <property type="match status" value="1"/>
</dbReference>
<keyword evidence="1" id="KW-0732">Signal</keyword>
<dbReference type="InterPro" id="IPR007934">
    <property type="entry name" value="AbfB_ABD"/>
</dbReference>
<keyword evidence="4" id="KW-1185">Reference proteome</keyword>
<evidence type="ECO:0000259" key="2">
    <source>
        <dbReference type="Pfam" id="PF05270"/>
    </source>
</evidence>
<gene>
    <name evidence="3" type="ORF">OFUS_LOCUS26090</name>
</gene>
<dbReference type="SUPFAM" id="SSF110221">
    <property type="entry name" value="AbfB domain"/>
    <property type="match status" value="2"/>
</dbReference>
<dbReference type="OrthoDB" id="5953039at2759"/>
<accession>A0A8S4Q6K5</accession>
<dbReference type="GO" id="GO:0046556">
    <property type="term" value="F:alpha-L-arabinofuranosidase activity"/>
    <property type="evidence" value="ECO:0007669"/>
    <property type="project" value="InterPro"/>
</dbReference>
<dbReference type="AlphaFoldDB" id="A0A8S4Q6K5"/>
<feature type="domain" description="Alpha-L-arabinofuranosidase B arabinose-binding" evidence="2">
    <location>
        <begin position="59"/>
        <end position="176"/>
    </location>
</feature>
<dbReference type="EMBL" id="CAIIXF020000012">
    <property type="protein sequence ID" value="CAH1802409.1"/>
    <property type="molecule type" value="Genomic_DNA"/>
</dbReference>
<comment type="caution">
    <text evidence="3">The sequence shown here is derived from an EMBL/GenBank/DDBJ whole genome shotgun (WGS) entry which is preliminary data.</text>
</comment>
<feature type="chain" id="PRO_5035929844" description="Alpha-L-arabinofuranosidase B arabinose-binding domain-containing protein" evidence="1">
    <location>
        <begin position="21"/>
        <end position="191"/>
    </location>
</feature>
<dbReference type="GO" id="GO:0046373">
    <property type="term" value="P:L-arabinose metabolic process"/>
    <property type="evidence" value="ECO:0007669"/>
    <property type="project" value="InterPro"/>
</dbReference>
<evidence type="ECO:0000313" key="4">
    <source>
        <dbReference type="Proteomes" id="UP000749559"/>
    </source>
</evidence>
<name>A0A8S4Q6K5_OWEFU</name>
<dbReference type="Proteomes" id="UP000749559">
    <property type="component" value="Unassembled WGS sequence"/>
</dbReference>
<evidence type="ECO:0000313" key="3">
    <source>
        <dbReference type="EMBL" id="CAH1802409.1"/>
    </source>
</evidence>
<proteinExistence type="predicted"/>
<dbReference type="Gene3D" id="2.80.10.50">
    <property type="match status" value="1"/>
</dbReference>
<organism evidence="3 4">
    <name type="scientific">Owenia fusiformis</name>
    <name type="common">Polychaete worm</name>
    <dbReference type="NCBI Taxonomy" id="6347"/>
    <lineage>
        <taxon>Eukaryota</taxon>
        <taxon>Metazoa</taxon>
        <taxon>Spiralia</taxon>
        <taxon>Lophotrochozoa</taxon>
        <taxon>Annelida</taxon>
        <taxon>Polychaeta</taxon>
        <taxon>Sedentaria</taxon>
        <taxon>Canalipalpata</taxon>
        <taxon>Sabellida</taxon>
        <taxon>Oweniida</taxon>
        <taxon>Oweniidae</taxon>
        <taxon>Owenia</taxon>
    </lineage>
</organism>
<protein>
    <recommendedName>
        <fullName evidence="2">Alpha-L-arabinofuranosidase B arabinose-binding domain-containing protein</fullName>
    </recommendedName>
</protein>
<feature type="signal peptide" evidence="1">
    <location>
        <begin position="1"/>
        <end position="20"/>
    </location>
</feature>
<dbReference type="CDD" id="cd23265">
    <property type="entry name" value="beta-trefoil_ABD_ABFB-like"/>
    <property type="match status" value="1"/>
</dbReference>
<sequence length="191" mass="21553">MAALWILMLGVTVFMDVAAGLHLKTICSENVMFRSKNLPNYSMRVTYGGKGYIIATNPVTQKKLEEEDPNINMWALESPGLTGVSGTVSLAWKGKPGFYLRHINGLLQIDSKDAPANPDFFLKDATFIYKKDWVFPGYDAFQSSNYPRQFIRHQNFRLKLQTYDGSSLFKNDASFKKVLGKEQCEKVPAPV</sequence>
<reference evidence="3" key="1">
    <citation type="submission" date="2022-03" db="EMBL/GenBank/DDBJ databases">
        <authorList>
            <person name="Martin C."/>
        </authorList>
    </citation>
    <scope>NUCLEOTIDE SEQUENCE</scope>
</reference>
<evidence type="ECO:0000256" key="1">
    <source>
        <dbReference type="SAM" id="SignalP"/>
    </source>
</evidence>
<dbReference type="InterPro" id="IPR036195">
    <property type="entry name" value="AbfB_ABD_sf"/>
</dbReference>